<evidence type="ECO:0008006" key="7">
    <source>
        <dbReference type="Google" id="ProtNLM"/>
    </source>
</evidence>
<evidence type="ECO:0000313" key="5">
    <source>
        <dbReference type="EMBL" id="KAG0568651.1"/>
    </source>
</evidence>
<proteinExistence type="inferred from homology"/>
<dbReference type="Proteomes" id="UP000822688">
    <property type="component" value="Chromosome 6"/>
</dbReference>
<gene>
    <name evidence="5" type="ORF">KC19_6G035900</name>
</gene>
<keyword evidence="2 4" id="KW-0732">Signal</keyword>
<dbReference type="PANTHER" id="PTHR33227">
    <property type="entry name" value="STIGMA-SPECIFIC STIG1-LIKE PROTEIN 3"/>
    <property type="match status" value="1"/>
</dbReference>
<feature type="compositionally biased region" description="Polar residues" evidence="3">
    <location>
        <begin position="31"/>
        <end position="41"/>
    </location>
</feature>
<evidence type="ECO:0000256" key="2">
    <source>
        <dbReference type="ARBA" id="ARBA00022729"/>
    </source>
</evidence>
<name>A0A8T0HA03_CERPU</name>
<reference evidence="5 6" key="1">
    <citation type="submission" date="2020-06" db="EMBL/GenBank/DDBJ databases">
        <title>WGS assembly of Ceratodon purpureus strain R40.</title>
        <authorList>
            <person name="Carey S.B."/>
            <person name="Jenkins J."/>
            <person name="Shu S."/>
            <person name="Lovell J.T."/>
            <person name="Sreedasyam A."/>
            <person name="Maumus F."/>
            <person name="Tiley G.P."/>
            <person name="Fernandez-Pozo N."/>
            <person name="Barry K."/>
            <person name="Chen C."/>
            <person name="Wang M."/>
            <person name="Lipzen A."/>
            <person name="Daum C."/>
            <person name="Saski C.A."/>
            <person name="Payton A.C."/>
            <person name="Mcbreen J.C."/>
            <person name="Conrad R.E."/>
            <person name="Kollar L.M."/>
            <person name="Olsson S."/>
            <person name="Huttunen S."/>
            <person name="Landis J.B."/>
            <person name="Wickett N.J."/>
            <person name="Johnson M.G."/>
            <person name="Rensing S.A."/>
            <person name="Grimwood J."/>
            <person name="Schmutz J."/>
            <person name="Mcdaniel S.F."/>
        </authorList>
    </citation>
    <scope>NUCLEOTIDE SEQUENCE [LARGE SCALE GENOMIC DNA]</scope>
    <source>
        <strain evidence="5 6">R40</strain>
    </source>
</reference>
<comment type="similarity">
    <text evidence="1">Belongs to the STIG1 family.</text>
</comment>
<feature type="signal peptide" evidence="4">
    <location>
        <begin position="1"/>
        <end position="24"/>
    </location>
</feature>
<feature type="region of interest" description="Disordered" evidence="3">
    <location>
        <begin position="29"/>
        <end position="114"/>
    </location>
</feature>
<dbReference type="Pfam" id="PF04885">
    <property type="entry name" value="Stig1"/>
    <property type="match status" value="1"/>
</dbReference>
<dbReference type="AlphaFoldDB" id="A0A8T0HA03"/>
<protein>
    <recommendedName>
        <fullName evidence="7">Stigma-specific STIG1-like protein 1</fullName>
    </recommendedName>
</protein>
<evidence type="ECO:0000256" key="1">
    <source>
        <dbReference type="ARBA" id="ARBA00006010"/>
    </source>
</evidence>
<evidence type="ECO:0000313" key="6">
    <source>
        <dbReference type="Proteomes" id="UP000822688"/>
    </source>
</evidence>
<sequence>MASKSVFFLLALLGAVLLLHVAIADKVDVNSGDSATPSSATDLDVDQDAEVVNGQSDASDLNDDDAEFDDSTVEDPEAATDDPDAESDNADDGDEHSEATDLVDDSEPSDEEHGTMGHLLARMLRQKKKAHSKWCRKRKQCRQYKKPGCCKKKCVSLLYDSKNCGRCGHKCNSKKNYVCTKGVCKKLKKPVCPPGKVKCKGKCKNLHTDSTNCGKCGKKCKFGYKCCGGRCKDILKDEKNCGRCGKTCRKHIKCTYGICGYGHS</sequence>
<feature type="chain" id="PRO_5035908297" description="Stigma-specific STIG1-like protein 1" evidence="4">
    <location>
        <begin position="25"/>
        <end position="264"/>
    </location>
</feature>
<organism evidence="5 6">
    <name type="scientific">Ceratodon purpureus</name>
    <name type="common">Fire moss</name>
    <name type="synonym">Dicranum purpureum</name>
    <dbReference type="NCBI Taxonomy" id="3225"/>
    <lineage>
        <taxon>Eukaryota</taxon>
        <taxon>Viridiplantae</taxon>
        <taxon>Streptophyta</taxon>
        <taxon>Embryophyta</taxon>
        <taxon>Bryophyta</taxon>
        <taxon>Bryophytina</taxon>
        <taxon>Bryopsida</taxon>
        <taxon>Dicranidae</taxon>
        <taxon>Pseudoditrichales</taxon>
        <taxon>Ditrichaceae</taxon>
        <taxon>Ceratodon</taxon>
    </lineage>
</organism>
<accession>A0A8T0HA03</accession>
<dbReference type="InterPro" id="IPR006969">
    <property type="entry name" value="Stig-like"/>
</dbReference>
<keyword evidence="6" id="KW-1185">Reference proteome</keyword>
<dbReference type="PANTHER" id="PTHR33227:SF54">
    <property type="entry name" value="PROTEIN STIG1"/>
    <property type="match status" value="1"/>
</dbReference>
<comment type="caution">
    <text evidence="5">The sequence shown here is derived from an EMBL/GenBank/DDBJ whole genome shotgun (WGS) entry which is preliminary data.</text>
</comment>
<evidence type="ECO:0000256" key="4">
    <source>
        <dbReference type="SAM" id="SignalP"/>
    </source>
</evidence>
<feature type="compositionally biased region" description="Acidic residues" evidence="3">
    <location>
        <begin position="60"/>
        <end position="110"/>
    </location>
</feature>
<evidence type="ECO:0000256" key="3">
    <source>
        <dbReference type="SAM" id="MobiDB-lite"/>
    </source>
</evidence>
<dbReference type="EMBL" id="CM026427">
    <property type="protein sequence ID" value="KAG0568651.1"/>
    <property type="molecule type" value="Genomic_DNA"/>
</dbReference>